<dbReference type="GO" id="GO:0004523">
    <property type="term" value="F:RNA-DNA hybrid ribonuclease activity"/>
    <property type="evidence" value="ECO:0007669"/>
    <property type="project" value="InterPro"/>
</dbReference>
<name>V9P576_SALMI</name>
<dbReference type="InterPro" id="IPR053151">
    <property type="entry name" value="RNase_H-like"/>
</dbReference>
<dbReference type="InterPro" id="IPR044730">
    <property type="entry name" value="RNase_H-like_dom_plant"/>
</dbReference>
<dbReference type="Pfam" id="PF13456">
    <property type="entry name" value="RVT_3"/>
    <property type="match status" value="1"/>
</dbReference>
<sequence>MGFAFEAELVGVMMAVDIAFSKGWHSLWIESDSIYVVSLLRSRSMIVPWNHRNRWLYTLHLIRQMNIVVTHIFREGNHVADALANAAGDLKWWNSMPDFISSAVYRDIAGVSFFRFIHC</sequence>
<evidence type="ECO:0000313" key="2">
    <source>
        <dbReference type="EMBL" id="AGU16584.1"/>
    </source>
</evidence>
<evidence type="ECO:0000259" key="1">
    <source>
        <dbReference type="Pfam" id="PF13456"/>
    </source>
</evidence>
<dbReference type="EMBL" id="KF177345">
    <property type="protein sequence ID" value="AGU16584.1"/>
    <property type="molecule type" value="Genomic_DNA"/>
</dbReference>
<dbReference type="CDD" id="cd06222">
    <property type="entry name" value="RNase_H_like"/>
    <property type="match status" value="1"/>
</dbReference>
<dbReference type="OrthoDB" id="1731261at2759"/>
<reference evidence="2" key="1">
    <citation type="submission" date="2013-05" db="EMBL/GenBank/DDBJ databases">
        <title>The Mitochondrial Genome of the medicinal plant Salvia miltiorrhiza.</title>
        <authorList>
            <person name="Qian J."/>
        </authorList>
    </citation>
    <scope>NUCLEOTIDE SEQUENCE</scope>
</reference>
<dbReference type="KEGG" id="smil:18126326"/>
<dbReference type="Gene3D" id="3.30.420.10">
    <property type="entry name" value="Ribonuclease H-like superfamily/Ribonuclease H"/>
    <property type="match status" value="1"/>
</dbReference>
<proteinExistence type="predicted"/>
<dbReference type="RefSeq" id="YP_008992319.1">
    <property type="nucleotide sequence ID" value="NC_023209.1"/>
</dbReference>
<dbReference type="InterPro" id="IPR036397">
    <property type="entry name" value="RNaseH_sf"/>
</dbReference>
<feature type="domain" description="RNase H type-1" evidence="1">
    <location>
        <begin position="5"/>
        <end position="87"/>
    </location>
</feature>
<geneLocation type="mitochondrion" evidence="2"/>
<dbReference type="PANTHER" id="PTHR47723">
    <property type="entry name" value="OS05G0353850 PROTEIN"/>
    <property type="match status" value="1"/>
</dbReference>
<dbReference type="PANTHER" id="PTHR47723:SF23">
    <property type="entry name" value="REVERSE TRANSCRIPTASE-LIKE PROTEIN"/>
    <property type="match status" value="1"/>
</dbReference>
<dbReference type="GO" id="GO:0003676">
    <property type="term" value="F:nucleic acid binding"/>
    <property type="evidence" value="ECO:0007669"/>
    <property type="project" value="InterPro"/>
</dbReference>
<dbReference type="InterPro" id="IPR002156">
    <property type="entry name" value="RNaseH_domain"/>
</dbReference>
<protein>
    <recommendedName>
        <fullName evidence="1">RNase H type-1 domain-containing protein</fullName>
    </recommendedName>
</protein>
<dbReference type="SMR" id="V9P576"/>
<dbReference type="SUPFAM" id="SSF53098">
    <property type="entry name" value="Ribonuclease H-like"/>
    <property type="match status" value="1"/>
</dbReference>
<organism evidence="2">
    <name type="scientific">Salvia miltiorrhiza</name>
    <name type="common">Chinese sage</name>
    <dbReference type="NCBI Taxonomy" id="226208"/>
    <lineage>
        <taxon>Eukaryota</taxon>
        <taxon>Viridiplantae</taxon>
        <taxon>Streptophyta</taxon>
        <taxon>Embryophyta</taxon>
        <taxon>Tracheophyta</taxon>
        <taxon>Spermatophyta</taxon>
        <taxon>Magnoliopsida</taxon>
        <taxon>eudicotyledons</taxon>
        <taxon>Gunneridae</taxon>
        <taxon>Pentapetalae</taxon>
        <taxon>asterids</taxon>
        <taxon>lamiids</taxon>
        <taxon>Lamiales</taxon>
        <taxon>Lamiaceae</taxon>
        <taxon>Nepetoideae</taxon>
        <taxon>Mentheae</taxon>
        <taxon>Salviinae</taxon>
        <taxon>Salvia</taxon>
        <taxon>Salvia incertae sedis</taxon>
    </lineage>
</organism>
<dbReference type="AlphaFoldDB" id="V9P576"/>
<dbReference type="GeneID" id="18126326"/>
<gene>
    <name evidence="2" type="primary">orf119a</name>
    <name evidence="2" type="ORF">Salmi_Mp055</name>
</gene>
<keyword evidence="2" id="KW-0496">Mitochondrion</keyword>
<accession>V9P576</accession>
<dbReference type="InterPro" id="IPR012337">
    <property type="entry name" value="RNaseH-like_sf"/>
</dbReference>